<evidence type="ECO:0000313" key="2">
    <source>
        <dbReference type="Proteomes" id="UP001056120"/>
    </source>
</evidence>
<accession>A0ACB9HGX4</accession>
<gene>
    <name evidence="1" type="ORF">L1987_37718</name>
</gene>
<name>A0ACB9HGX4_9ASTR</name>
<reference evidence="2" key="1">
    <citation type="journal article" date="2022" name="Mol. Ecol. Resour.">
        <title>The genomes of chicory, endive, great burdock and yacon provide insights into Asteraceae palaeo-polyploidization history and plant inulin production.</title>
        <authorList>
            <person name="Fan W."/>
            <person name="Wang S."/>
            <person name="Wang H."/>
            <person name="Wang A."/>
            <person name="Jiang F."/>
            <person name="Liu H."/>
            <person name="Zhao H."/>
            <person name="Xu D."/>
            <person name="Zhang Y."/>
        </authorList>
    </citation>
    <scope>NUCLEOTIDE SEQUENCE [LARGE SCALE GENOMIC DNA]</scope>
    <source>
        <strain evidence="2">cv. Yunnan</strain>
    </source>
</reference>
<evidence type="ECO:0000313" key="1">
    <source>
        <dbReference type="EMBL" id="KAI3795074.1"/>
    </source>
</evidence>
<sequence>MFLVALSILHEKRLSYRHILRFVDFLKIPHIELLLAAVKASWISQPLCLNVNQRGLNTGYWTIFHSAVGEKCHDVQAKFDCCWLSWSKL</sequence>
<organism evidence="1 2">
    <name type="scientific">Smallanthus sonchifolius</name>
    <dbReference type="NCBI Taxonomy" id="185202"/>
    <lineage>
        <taxon>Eukaryota</taxon>
        <taxon>Viridiplantae</taxon>
        <taxon>Streptophyta</taxon>
        <taxon>Embryophyta</taxon>
        <taxon>Tracheophyta</taxon>
        <taxon>Spermatophyta</taxon>
        <taxon>Magnoliopsida</taxon>
        <taxon>eudicotyledons</taxon>
        <taxon>Gunneridae</taxon>
        <taxon>Pentapetalae</taxon>
        <taxon>asterids</taxon>
        <taxon>campanulids</taxon>
        <taxon>Asterales</taxon>
        <taxon>Asteraceae</taxon>
        <taxon>Asteroideae</taxon>
        <taxon>Heliantheae alliance</taxon>
        <taxon>Millerieae</taxon>
        <taxon>Smallanthus</taxon>
    </lineage>
</organism>
<keyword evidence="2" id="KW-1185">Reference proteome</keyword>
<proteinExistence type="predicted"/>
<dbReference type="EMBL" id="CM042029">
    <property type="protein sequence ID" value="KAI3795074.1"/>
    <property type="molecule type" value="Genomic_DNA"/>
</dbReference>
<reference evidence="1 2" key="2">
    <citation type="journal article" date="2022" name="Mol. Ecol. Resour.">
        <title>The genomes of chicory, endive, great burdock and yacon provide insights into Asteraceae paleo-polyploidization history and plant inulin production.</title>
        <authorList>
            <person name="Fan W."/>
            <person name="Wang S."/>
            <person name="Wang H."/>
            <person name="Wang A."/>
            <person name="Jiang F."/>
            <person name="Liu H."/>
            <person name="Zhao H."/>
            <person name="Xu D."/>
            <person name="Zhang Y."/>
        </authorList>
    </citation>
    <scope>NUCLEOTIDE SEQUENCE [LARGE SCALE GENOMIC DNA]</scope>
    <source>
        <strain evidence="2">cv. Yunnan</strain>
        <tissue evidence="1">Leaves</tissue>
    </source>
</reference>
<dbReference type="Proteomes" id="UP001056120">
    <property type="component" value="Linkage Group LG12"/>
</dbReference>
<comment type="caution">
    <text evidence="1">The sequence shown here is derived from an EMBL/GenBank/DDBJ whole genome shotgun (WGS) entry which is preliminary data.</text>
</comment>
<protein>
    <submittedName>
        <fullName evidence="1">Uncharacterized protein</fullName>
    </submittedName>
</protein>